<evidence type="ECO:0000256" key="1">
    <source>
        <dbReference type="ARBA" id="ARBA00023239"/>
    </source>
</evidence>
<dbReference type="HOGENOM" id="CLU_078912_3_0_7"/>
<dbReference type="STRING" id="345632.GPICK_15440"/>
<dbReference type="GO" id="GO:0016829">
    <property type="term" value="F:lyase activity"/>
    <property type="evidence" value="ECO:0007669"/>
    <property type="project" value="UniProtKB-KW"/>
</dbReference>
<dbReference type="PANTHER" id="PTHR30272:SF1">
    <property type="entry name" value="3-HYDROXYACYL-[ACYL-CARRIER-PROTEIN] DEHYDRATASE"/>
    <property type="match status" value="1"/>
</dbReference>
<accession>A0A0B5BLM3</accession>
<dbReference type="PANTHER" id="PTHR30272">
    <property type="entry name" value="3-HYDROXYACYL-[ACYL-CARRIER-PROTEIN] DEHYDRATASE"/>
    <property type="match status" value="1"/>
</dbReference>
<name>A0A0B5BLM3_9BACT</name>
<organism evidence="2 3">
    <name type="scientific">Geobacter pickeringii</name>
    <dbReference type="NCBI Taxonomy" id="345632"/>
    <lineage>
        <taxon>Bacteria</taxon>
        <taxon>Pseudomonadati</taxon>
        <taxon>Thermodesulfobacteriota</taxon>
        <taxon>Desulfuromonadia</taxon>
        <taxon>Geobacterales</taxon>
        <taxon>Geobacteraceae</taxon>
        <taxon>Geobacter</taxon>
    </lineage>
</organism>
<dbReference type="Gene3D" id="3.10.129.10">
    <property type="entry name" value="Hotdog Thioesterase"/>
    <property type="match status" value="1"/>
</dbReference>
<dbReference type="InterPro" id="IPR029069">
    <property type="entry name" value="HotDog_dom_sf"/>
</dbReference>
<sequence length="129" mass="13241">MDSLDPAAYLPHRPPFLFLDRLLTVESGVSATARLQVTGCPEGYPPILLVESVAQLGGIAAAREGDAGGILAAIDRAEFHGIIANGESLTVTARIAKSFGPLHLVEGEVTGDGGTVATITLTLKVGPLP</sequence>
<dbReference type="OrthoDB" id="826697at2"/>
<dbReference type="EMBL" id="CP009788">
    <property type="protein sequence ID" value="AJE04961.1"/>
    <property type="molecule type" value="Genomic_DNA"/>
</dbReference>
<evidence type="ECO:0000313" key="2">
    <source>
        <dbReference type="EMBL" id="AJE04961.1"/>
    </source>
</evidence>
<reference evidence="2 3" key="1">
    <citation type="journal article" date="2015" name="Genome Announc.">
        <title>Complete Genome of Geobacter pickeringii G13T, a Metal-Reducing Isolate from Sedimentary Kaolin Deposits.</title>
        <authorList>
            <person name="Badalamenti J.P."/>
            <person name="Bond D.R."/>
        </authorList>
    </citation>
    <scope>NUCLEOTIDE SEQUENCE [LARGE SCALE GENOMIC DNA]</scope>
    <source>
        <strain evidence="2 3">G13</strain>
    </source>
</reference>
<gene>
    <name evidence="2" type="ORF">GPICK_15440</name>
</gene>
<dbReference type="AlphaFoldDB" id="A0A0B5BLM3"/>
<dbReference type="SUPFAM" id="SSF54637">
    <property type="entry name" value="Thioesterase/thiol ester dehydrase-isomerase"/>
    <property type="match status" value="1"/>
</dbReference>
<proteinExistence type="predicted"/>
<evidence type="ECO:0000313" key="3">
    <source>
        <dbReference type="Proteomes" id="UP000057609"/>
    </source>
</evidence>
<protein>
    <submittedName>
        <fullName evidence="2">Hydroxymyristoyl-ACP dehydratase</fullName>
    </submittedName>
</protein>
<dbReference type="KEGG" id="gpi:GPICK_15440"/>
<dbReference type="InterPro" id="IPR013114">
    <property type="entry name" value="FabA_FabZ"/>
</dbReference>
<keyword evidence="1" id="KW-0456">Lyase</keyword>
<keyword evidence="3" id="KW-1185">Reference proteome</keyword>
<dbReference type="Proteomes" id="UP000057609">
    <property type="component" value="Chromosome"/>
</dbReference>